<organism evidence="10 11">
    <name type="scientific">Rhizobium ruizarguesonis</name>
    <dbReference type="NCBI Taxonomy" id="2081791"/>
    <lineage>
        <taxon>Bacteria</taxon>
        <taxon>Pseudomonadati</taxon>
        <taxon>Pseudomonadota</taxon>
        <taxon>Alphaproteobacteria</taxon>
        <taxon>Hyphomicrobiales</taxon>
        <taxon>Rhizobiaceae</taxon>
        <taxon>Rhizobium/Agrobacterium group</taxon>
        <taxon>Rhizobium</taxon>
    </lineage>
</organism>
<evidence type="ECO:0000256" key="5">
    <source>
        <dbReference type="ARBA" id="ARBA00022691"/>
    </source>
</evidence>
<dbReference type="InterPro" id="IPR054520">
    <property type="entry name" value="M_Eco57I_C"/>
</dbReference>
<dbReference type="PRINTS" id="PR00507">
    <property type="entry name" value="N12N6MTFRASE"/>
</dbReference>
<dbReference type="Pfam" id="PF22837">
    <property type="entry name" value="M_Eco57I_C"/>
    <property type="match status" value="1"/>
</dbReference>
<dbReference type="Proteomes" id="UP000291892">
    <property type="component" value="Unassembled WGS sequence"/>
</dbReference>
<evidence type="ECO:0000256" key="3">
    <source>
        <dbReference type="ARBA" id="ARBA00022603"/>
    </source>
</evidence>
<dbReference type="InterPro" id="IPR050953">
    <property type="entry name" value="N4_N6_ade-DNA_methylase"/>
</dbReference>
<dbReference type="EC" id="2.1.1.72" evidence="2"/>
<evidence type="ECO:0000259" key="8">
    <source>
        <dbReference type="Pfam" id="PF07669"/>
    </source>
</evidence>
<comment type="catalytic activity">
    <reaction evidence="6">
        <text>a 2'-deoxyadenosine in DNA + S-adenosyl-L-methionine = an N(6)-methyl-2'-deoxyadenosine in DNA + S-adenosyl-L-homocysteine + H(+)</text>
        <dbReference type="Rhea" id="RHEA:15197"/>
        <dbReference type="Rhea" id="RHEA-COMP:12418"/>
        <dbReference type="Rhea" id="RHEA-COMP:12419"/>
        <dbReference type="ChEBI" id="CHEBI:15378"/>
        <dbReference type="ChEBI" id="CHEBI:57856"/>
        <dbReference type="ChEBI" id="CHEBI:59789"/>
        <dbReference type="ChEBI" id="CHEBI:90615"/>
        <dbReference type="ChEBI" id="CHEBI:90616"/>
        <dbReference type="EC" id="2.1.1.72"/>
    </reaction>
</comment>
<evidence type="ECO:0000313" key="10">
    <source>
        <dbReference type="EMBL" id="TBF18894.1"/>
    </source>
</evidence>
<dbReference type="EMBL" id="SIKX01000001">
    <property type="protein sequence ID" value="TBF18894.1"/>
    <property type="molecule type" value="Genomic_DNA"/>
</dbReference>
<feature type="domain" description="Type II methyltransferase M.Eco57I C-terminal" evidence="9">
    <location>
        <begin position="249"/>
        <end position="460"/>
    </location>
</feature>
<dbReference type="InterPro" id="IPR011639">
    <property type="entry name" value="MethylTrfase_TaqI-like_dom"/>
</dbReference>
<reference evidence="10 11" key="1">
    <citation type="submission" date="2019-02" db="EMBL/GenBank/DDBJ databases">
        <title>The genomic architecture of introgression among sibling species of bacteria.</title>
        <authorList>
            <person name="Cavassim M.I.A."/>
            <person name="Moeskjaer S."/>
            <person name="Moslemi C."/>
            <person name="Fields B."/>
            <person name="Bachmann A."/>
            <person name="Vilhjalmsson B."/>
            <person name="Schierup M.H."/>
            <person name="Young J.P.W."/>
            <person name="Andersen S.U."/>
        </authorList>
    </citation>
    <scope>NUCLEOTIDE SEQUENCE [LARGE SCALE GENOMIC DNA]</scope>
    <source>
        <strain evidence="10 11">SM42</strain>
    </source>
</reference>
<dbReference type="GO" id="GO:0003677">
    <property type="term" value="F:DNA binding"/>
    <property type="evidence" value="ECO:0007669"/>
    <property type="project" value="InterPro"/>
</dbReference>
<accession>A0AAE8U238</accession>
<dbReference type="InterPro" id="IPR029063">
    <property type="entry name" value="SAM-dependent_MTases_sf"/>
</dbReference>
<dbReference type="SUPFAM" id="SSF53335">
    <property type="entry name" value="S-adenosyl-L-methionine-dependent methyltransferases"/>
    <property type="match status" value="1"/>
</dbReference>
<dbReference type="RefSeq" id="WP_130822616.1">
    <property type="nucleotide sequence ID" value="NZ_SIKX01000001.1"/>
</dbReference>
<proteinExistence type="inferred from homology"/>
<comment type="caution">
    <text evidence="10">The sequence shown here is derived from an EMBL/GenBank/DDBJ whole genome shotgun (WGS) entry which is preliminary data.</text>
</comment>
<keyword evidence="3 10" id="KW-0489">Methyltransferase</keyword>
<sequence>MNFVPSPAVSGKAAGQFFTPESVAKSLVQWVLRSPADVLIDPSCGDGALLAHHPQSRGIELDPYSAWVARERVPSAAIDCTDFFTWAADTSERFDCAAGNPPFIRYQSFKGLSKNAAAAICQAVGVKLSGLTSTWPAFLIATASLLKPGGRMAFVVPAEIGHAPYAKELLEYLLRAFSTVHVIAIREKLFPRLSQDCWILYCDGRGGTTPDIRFSRIDRFEPSAEPPVPDEVVRWSTLMREWRGRLRPLLISNDARERYLTISTGPSAIRFGDFAKIGIGYVSGDNEFFHLTPSQARFHQIPIEYLVPTVRRGRSLQSNVVDQDMLDRWEAADEPCLLLNLPPTGELPETVSSYLGTDQGHEASNSYKCRVRRPWYSVPGVSRPDYFLQYMSGADVRLARNDAGAVCTNSVHAVHLRDAQKARKALSTWGSDYTKLSCELEGHPLGGGMLKLEPREAGRIGFICEGLVLPHLIFAEALSVMRRWRHQT</sequence>
<protein>
    <recommendedName>
        <fullName evidence="2">site-specific DNA-methyltransferase (adenine-specific)</fullName>
        <ecNumber evidence="2">2.1.1.72</ecNumber>
    </recommendedName>
</protein>
<comment type="similarity">
    <text evidence="1">Belongs to the N(4)/N(6)-methyltransferase family.</text>
</comment>
<dbReference type="Gene3D" id="3.40.50.150">
    <property type="entry name" value="Vaccinia Virus protein VP39"/>
    <property type="match status" value="1"/>
</dbReference>
<keyword evidence="5" id="KW-0949">S-adenosyl-L-methionine</keyword>
<dbReference type="GO" id="GO:0008170">
    <property type="term" value="F:N-methyltransferase activity"/>
    <property type="evidence" value="ECO:0007669"/>
    <property type="project" value="InterPro"/>
</dbReference>
<feature type="domain" description="Type II methyltransferase M.TaqI-like" evidence="8">
    <location>
        <begin position="84"/>
        <end position="185"/>
    </location>
</feature>
<evidence type="ECO:0000256" key="2">
    <source>
        <dbReference type="ARBA" id="ARBA00011900"/>
    </source>
</evidence>
<dbReference type="GO" id="GO:0009007">
    <property type="term" value="F:site-specific DNA-methyltransferase (adenine-specific) activity"/>
    <property type="evidence" value="ECO:0007669"/>
    <property type="project" value="UniProtKB-EC"/>
</dbReference>
<evidence type="ECO:0000256" key="4">
    <source>
        <dbReference type="ARBA" id="ARBA00022679"/>
    </source>
</evidence>
<dbReference type="Pfam" id="PF07669">
    <property type="entry name" value="Eco57I"/>
    <property type="match status" value="1"/>
</dbReference>
<gene>
    <name evidence="10" type="ORF">ELG94_11515</name>
</gene>
<dbReference type="GO" id="GO:0032259">
    <property type="term" value="P:methylation"/>
    <property type="evidence" value="ECO:0007669"/>
    <property type="project" value="UniProtKB-KW"/>
</dbReference>
<evidence type="ECO:0000256" key="6">
    <source>
        <dbReference type="ARBA" id="ARBA00047942"/>
    </source>
</evidence>
<dbReference type="PANTHER" id="PTHR33841">
    <property type="entry name" value="DNA METHYLTRANSFERASE YEEA-RELATED"/>
    <property type="match status" value="1"/>
</dbReference>
<name>A0AAE8U238_9HYPH</name>
<evidence type="ECO:0000313" key="11">
    <source>
        <dbReference type="Proteomes" id="UP000291892"/>
    </source>
</evidence>
<dbReference type="InterPro" id="IPR003356">
    <property type="entry name" value="DNA_methylase_A-5"/>
</dbReference>
<dbReference type="Pfam" id="PF02384">
    <property type="entry name" value="N6_Mtase"/>
    <property type="match status" value="1"/>
</dbReference>
<dbReference type="GO" id="GO:0006304">
    <property type="term" value="P:DNA modification"/>
    <property type="evidence" value="ECO:0007669"/>
    <property type="project" value="InterPro"/>
</dbReference>
<dbReference type="PANTHER" id="PTHR33841:SF5">
    <property type="entry name" value="DNA METHYLASE (MODIFICATION METHYLASE) (METHYLTRANSFERASE)-RELATED"/>
    <property type="match status" value="1"/>
</dbReference>
<keyword evidence="4" id="KW-0808">Transferase</keyword>
<feature type="domain" description="DNA methylase adenine-specific" evidence="7">
    <location>
        <begin position="9"/>
        <end position="52"/>
    </location>
</feature>
<dbReference type="AlphaFoldDB" id="A0AAE8U238"/>
<evidence type="ECO:0000259" key="7">
    <source>
        <dbReference type="Pfam" id="PF02384"/>
    </source>
</evidence>
<evidence type="ECO:0000259" key="9">
    <source>
        <dbReference type="Pfam" id="PF22837"/>
    </source>
</evidence>
<evidence type="ECO:0000256" key="1">
    <source>
        <dbReference type="ARBA" id="ARBA00006594"/>
    </source>
</evidence>